<dbReference type="InterPro" id="IPR027417">
    <property type="entry name" value="P-loop_NTPase"/>
</dbReference>
<dbReference type="Gene3D" id="3.40.50.300">
    <property type="entry name" value="P-loop containing nucleotide triphosphate hydrolases"/>
    <property type="match status" value="1"/>
</dbReference>
<feature type="domain" description="Fibronectin type-III" evidence="3">
    <location>
        <begin position="452"/>
        <end position="547"/>
    </location>
</feature>
<dbReference type="InterPro" id="IPR013783">
    <property type="entry name" value="Ig-like_fold"/>
</dbReference>
<evidence type="ECO:0000313" key="4">
    <source>
        <dbReference type="EMBL" id="CAD7242466.1"/>
    </source>
</evidence>
<dbReference type="Pfam" id="PF00735">
    <property type="entry name" value="Septin"/>
    <property type="match status" value="1"/>
</dbReference>
<proteinExistence type="inferred from homology"/>
<dbReference type="OrthoDB" id="2386367at2759"/>
<organism evidence="4">
    <name type="scientific">Darwinula stevensoni</name>
    <dbReference type="NCBI Taxonomy" id="69355"/>
    <lineage>
        <taxon>Eukaryota</taxon>
        <taxon>Metazoa</taxon>
        <taxon>Ecdysozoa</taxon>
        <taxon>Arthropoda</taxon>
        <taxon>Crustacea</taxon>
        <taxon>Oligostraca</taxon>
        <taxon>Ostracoda</taxon>
        <taxon>Podocopa</taxon>
        <taxon>Podocopida</taxon>
        <taxon>Darwinulocopina</taxon>
        <taxon>Darwinuloidea</taxon>
        <taxon>Darwinulidae</taxon>
        <taxon>Darwinula</taxon>
    </lineage>
</organism>
<dbReference type="SUPFAM" id="SSF52540">
    <property type="entry name" value="P-loop containing nucleoside triphosphate hydrolases"/>
    <property type="match status" value="1"/>
</dbReference>
<protein>
    <recommendedName>
        <fullName evidence="3">Fibronectin type-III domain-containing protein</fullName>
    </recommendedName>
</protein>
<dbReference type="SUPFAM" id="SSF49265">
    <property type="entry name" value="Fibronectin type III"/>
    <property type="match status" value="1"/>
</dbReference>
<dbReference type="GO" id="GO:0005525">
    <property type="term" value="F:GTP binding"/>
    <property type="evidence" value="ECO:0007669"/>
    <property type="project" value="UniProtKB-KW"/>
</dbReference>
<dbReference type="AlphaFoldDB" id="A0A7R8X7F9"/>
<name>A0A7R8X7F9_9CRUS</name>
<keyword evidence="1" id="KW-0342">GTP-binding</keyword>
<dbReference type="Gene3D" id="2.60.40.10">
    <property type="entry name" value="Immunoglobulins"/>
    <property type="match status" value="1"/>
</dbReference>
<dbReference type="InterPro" id="IPR030379">
    <property type="entry name" value="G_SEPTIN_dom"/>
</dbReference>
<dbReference type="PROSITE" id="PS50853">
    <property type="entry name" value="FN3"/>
    <property type="match status" value="1"/>
</dbReference>
<sequence>MSQRGSWRLWDKVVQTLGGERSEETTVSPRSSPRSIARIRSQLLQREQKLSICKKYLNPEGCDKNVCRSLHICPRFLAGVCSRVKCEDGHDINVAHNRRVLRRYNVDNVSPEMLRKLIETDMVAPYLCEEYNLGASCNPDNCIKMHLCAGYIIGNCDECQFNHDILDPQCVKLLKQSNVSLDRTRKELKTYLRRNCSTNIKAIVKQKRTRENEGKSSPKEQSEMSFKSADMEHSGTETIRAVTGEGHLAARLSRIQDKSRVLRGKIGAKTIVQQLGLLENFVGEALERLNRDPALRGWFRKSPFHPRRLDAWLEEKEIEARNFDDFLRKFDDAGVEIRDASTATDHEENMTVITFGYKGIDPSDPLLDSLSACLNENQRDMPTEATHSVYRDSDRMLLVFEYQRVFLHYQRAQEHLDVKFVAVERAELNGPCFISLSEGGGGAPQEFVPPGEPSGVRVVALSDEAAVEVHWNRPAIGCDHVMEFHVWFRALNDACDLWKFSSATSSPAKILGLTSGEKYLFAVTAFCRLGYGPSSSTVSWNFLTSRTLHQGDPHNRISFQPQETEAHSENNREKKDVSLAQKMKAMCEKSAGNTYEFPRETVMKDREHRLARYDIGSSQDKGTEKVIMLLGSIGTGKSTLINGIANYAYGVKWEDDFRFKLITEEGNESHQAQSPTKWITAYVLHKEEGFALPYTLTVIDTPGFGDSAGLQQDEALMNQFRALFSRSGFMGVDHLDGICFVMQAPSARLTPTQEYVFNCILSVFGRDVIDNIYVLITFSDNKVPPVLTAMEKTNMPYKKYFKFNNAVLFADKQSECAEGDKICWDMGVTNFKCFFENLQEMKPMTLTLPKVVLEERKRLQKAIQFILPQITVGLEKLEHLRQEHAALKQCQEAIEVNNIFQYAVKIHERGRVDLKPGEFVTNCLKCNFTCHYPTTMERDDWNADCAVMDVFTGKCLVCPNMCHRKEHINTQYCFELSEKEIITSRKCNEKSDNYNGETLNTEAIVKELTKEFNRERLKVLQLIKRAYGCLQRLNEIALKKDPPSVTDFIDHLMEPEKREARTGFTQRIKYLEYIRAKVESVIQLQNDFDPFKVFLKEFHEEELNLCFFDPDPLAMNSPKDTFKSDVKKTLSSAPQYLKKLRRTVPLVMDGPGGFIPNPNSRDVLI</sequence>
<dbReference type="Proteomes" id="UP000677054">
    <property type="component" value="Unassembled WGS sequence"/>
</dbReference>
<comment type="similarity">
    <text evidence="1">Belongs to the TRAFAC class TrmE-Era-EngA-EngB-Septin-like GTPase superfamily. Septin GTPase family.</text>
</comment>
<accession>A0A7R8X7F9</accession>
<dbReference type="PANTHER" id="PTHR32046:SF14">
    <property type="match status" value="1"/>
</dbReference>
<dbReference type="PANTHER" id="PTHR32046">
    <property type="entry name" value="G DOMAIN-CONTAINING PROTEIN"/>
    <property type="match status" value="1"/>
</dbReference>
<evidence type="ECO:0000256" key="2">
    <source>
        <dbReference type="SAM" id="MobiDB-lite"/>
    </source>
</evidence>
<evidence type="ECO:0000256" key="1">
    <source>
        <dbReference type="RuleBase" id="RU004560"/>
    </source>
</evidence>
<keyword evidence="1" id="KW-0547">Nucleotide-binding</keyword>
<reference evidence="4" key="1">
    <citation type="submission" date="2020-11" db="EMBL/GenBank/DDBJ databases">
        <authorList>
            <person name="Tran Van P."/>
        </authorList>
    </citation>
    <scope>NUCLEOTIDE SEQUENCE</scope>
</reference>
<dbReference type="EMBL" id="LR899789">
    <property type="protein sequence ID" value="CAD7242466.1"/>
    <property type="molecule type" value="Genomic_DNA"/>
</dbReference>
<dbReference type="EMBL" id="CAJPEV010000272">
    <property type="protein sequence ID" value="CAG0883262.1"/>
    <property type="molecule type" value="Genomic_DNA"/>
</dbReference>
<dbReference type="InterPro" id="IPR003961">
    <property type="entry name" value="FN3_dom"/>
</dbReference>
<keyword evidence="5" id="KW-1185">Reference proteome</keyword>
<evidence type="ECO:0000259" key="3">
    <source>
        <dbReference type="PROSITE" id="PS50853"/>
    </source>
</evidence>
<dbReference type="SMART" id="SM00060">
    <property type="entry name" value="FN3"/>
    <property type="match status" value="1"/>
</dbReference>
<evidence type="ECO:0000313" key="5">
    <source>
        <dbReference type="Proteomes" id="UP000677054"/>
    </source>
</evidence>
<dbReference type="CDD" id="cd00063">
    <property type="entry name" value="FN3"/>
    <property type="match status" value="1"/>
</dbReference>
<feature type="region of interest" description="Disordered" evidence="2">
    <location>
        <begin position="206"/>
        <end position="231"/>
    </location>
</feature>
<dbReference type="InterPro" id="IPR036116">
    <property type="entry name" value="FN3_sf"/>
</dbReference>
<feature type="compositionally biased region" description="Basic and acidic residues" evidence="2">
    <location>
        <begin position="209"/>
        <end position="222"/>
    </location>
</feature>
<gene>
    <name evidence="4" type="ORF">DSTB1V02_LOCUS2432</name>
</gene>